<keyword evidence="1" id="KW-0812">Transmembrane</keyword>
<dbReference type="RefSeq" id="WP_218235107.1">
    <property type="nucleotide sequence ID" value="NZ_BAABBB010000003.1"/>
</dbReference>
<reference evidence="3" key="1">
    <citation type="journal article" date="2019" name="Int. J. Syst. Evol. Microbiol.">
        <title>The Global Catalogue of Microorganisms (GCM) 10K type strain sequencing project: providing services to taxonomists for standard genome sequencing and annotation.</title>
        <authorList>
            <consortium name="The Broad Institute Genomics Platform"/>
            <consortium name="The Broad Institute Genome Sequencing Center for Infectious Disease"/>
            <person name="Wu L."/>
            <person name="Ma J."/>
        </authorList>
    </citation>
    <scope>NUCLEOTIDE SEQUENCE [LARGE SCALE GENOMIC DNA]</scope>
    <source>
        <strain evidence="3">JCM 17460</strain>
    </source>
</reference>
<evidence type="ECO:0000313" key="2">
    <source>
        <dbReference type="EMBL" id="GAA3517922.1"/>
    </source>
</evidence>
<name>A0ABP6UQD0_9ACTN</name>
<evidence type="ECO:0000256" key="1">
    <source>
        <dbReference type="SAM" id="Phobius"/>
    </source>
</evidence>
<accession>A0ABP6UQD0</accession>
<sequence>MRAELSLGRVGGFPVAVSWSTAVVVLLLTWALADGVLPTAVPGRAVGTYYAAGVSGAVLLIASHRS</sequence>
<comment type="caution">
    <text evidence="2">The sequence shown here is derived from an EMBL/GenBank/DDBJ whole genome shotgun (WGS) entry which is preliminary data.</text>
</comment>
<feature type="transmembrane region" description="Helical" evidence="1">
    <location>
        <begin position="12"/>
        <end position="33"/>
    </location>
</feature>
<organism evidence="2 3">
    <name type="scientific">Nocardioides daeguensis</name>
    <dbReference type="NCBI Taxonomy" id="908359"/>
    <lineage>
        <taxon>Bacteria</taxon>
        <taxon>Bacillati</taxon>
        <taxon>Actinomycetota</taxon>
        <taxon>Actinomycetes</taxon>
        <taxon>Propionibacteriales</taxon>
        <taxon>Nocardioidaceae</taxon>
        <taxon>Nocardioides</taxon>
    </lineage>
</organism>
<proteinExistence type="predicted"/>
<feature type="transmembrane region" description="Helical" evidence="1">
    <location>
        <begin position="45"/>
        <end position="62"/>
    </location>
</feature>
<gene>
    <name evidence="2" type="ORF">GCM10022263_02010</name>
</gene>
<dbReference type="EMBL" id="BAABBB010000003">
    <property type="protein sequence ID" value="GAA3517922.1"/>
    <property type="molecule type" value="Genomic_DNA"/>
</dbReference>
<keyword evidence="1" id="KW-1133">Transmembrane helix</keyword>
<evidence type="ECO:0000313" key="3">
    <source>
        <dbReference type="Proteomes" id="UP001500301"/>
    </source>
</evidence>
<dbReference type="Proteomes" id="UP001500301">
    <property type="component" value="Unassembled WGS sequence"/>
</dbReference>
<keyword evidence="1" id="KW-0472">Membrane</keyword>
<keyword evidence="3" id="KW-1185">Reference proteome</keyword>
<protein>
    <submittedName>
        <fullName evidence="2">Uncharacterized protein</fullName>
    </submittedName>
</protein>